<keyword evidence="1" id="KW-1133">Transmembrane helix</keyword>
<name>A0A382ZTD6_9ZZZZ</name>
<gene>
    <name evidence="2" type="ORF">METZ01_LOCUS451586</name>
</gene>
<keyword evidence="1" id="KW-0812">Transmembrane</keyword>
<dbReference type="AlphaFoldDB" id="A0A382ZTD6"/>
<reference evidence="2" key="1">
    <citation type="submission" date="2018-05" db="EMBL/GenBank/DDBJ databases">
        <authorList>
            <person name="Lanie J.A."/>
            <person name="Ng W.-L."/>
            <person name="Kazmierczak K.M."/>
            <person name="Andrzejewski T.M."/>
            <person name="Davidsen T.M."/>
            <person name="Wayne K.J."/>
            <person name="Tettelin H."/>
            <person name="Glass J.I."/>
            <person name="Rusch D."/>
            <person name="Podicherti R."/>
            <person name="Tsui H.-C.T."/>
            <person name="Winkler M.E."/>
        </authorList>
    </citation>
    <scope>NUCLEOTIDE SEQUENCE</scope>
</reference>
<keyword evidence="1" id="KW-0472">Membrane</keyword>
<accession>A0A382ZTD6</accession>
<evidence type="ECO:0000313" key="2">
    <source>
        <dbReference type="EMBL" id="SVD98732.1"/>
    </source>
</evidence>
<proteinExistence type="predicted"/>
<sequence>MLDRLHFGKLNPGSPSSLGFLLHVLVDPKNITLVGNVLARWAKFGELGIRPTHPAPTSDSDEFRHPSGNVGPGIVNDLLHFVAVFLFFLVGPGIAVSHYQLIHPL</sequence>
<feature type="transmembrane region" description="Helical" evidence="1">
    <location>
        <begin position="78"/>
        <end position="99"/>
    </location>
</feature>
<dbReference type="EMBL" id="UINC01186487">
    <property type="protein sequence ID" value="SVD98732.1"/>
    <property type="molecule type" value="Genomic_DNA"/>
</dbReference>
<feature type="non-terminal residue" evidence="2">
    <location>
        <position position="105"/>
    </location>
</feature>
<organism evidence="2">
    <name type="scientific">marine metagenome</name>
    <dbReference type="NCBI Taxonomy" id="408172"/>
    <lineage>
        <taxon>unclassified sequences</taxon>
        <taxon>metagenomes</taxon>
        <taxon>ecological metagenomes</taxon>
    </lineage>
</organism>
<protein>
    <submittedName>
        <fullName evidence="2">Uncharacterized protein</fullName>
    </submittedName>
</protein>
<evidence type="ECO:0000256" key="1">
    <source>
        <dbReference type="SAM" id="Phobius"/>
    </source>
</evidence>